<dbReference type="KEGG" id="api:100575472"/>
<dbReference type="OrthoDB" id="6613664at2759"/>
<name>A0A8R2JLI4_ACYPI</name>
<proteinExistence type="predicted"/>
<dbReference type="PANTHER" id="PTHR41967">
    <property type="entry name" value="FI19406P1-RELATED"/>
    <property type="match status" value="1"/>
</dbReference>
<dbReference type="Pfam" id="PF15995">
    <property type="entry name" value="DUF4771"/>
    <property type="match status" value="1"/>
</dbReference>
<evidence type="ECO:0000313" key="2">
    <source>
        <dbReference type="EnsemblMetazoa" id="XP_029341411.1"/>
    </source>
</evidence>
<evidence type="ECO:0000313" key="3">
    <source>
        <dbReference type="Proteomes" id="UP000007819"/>
    </source>
</evidence>
<dbReference type="EnsemblMetazoa" id="XM_029485551.1">
    <property type="protein sequence ID" value="XP_029341411.1"/>
    <property type="gene ID" value="LOC100575472"/>
</dbReference>
<dbReference type="AlphaFoldDB" id="A0A8R2JLI4"/>
<accession>A0A8R2JLI4</accession>
<dbReference type="InterPro" id="IPR031936">
    <property type="entry name" value="DUF4771"/>
</dbReference>
<dbReference type="RefSeq" id="XP_029341411.1">
    <property type="nucleotide sequence ID" value="XM_029485551.1"/>
</dbReference>
<feature type="domain" description="DUF4771" evidence="1">
    <location>
        <begin position="32"/>
        <end position="166"/>
    </location>
</feature>
<organism evidence="2 3">
    <name type="scientific">Acyrthosiphon pisum</name>
    <name type="common">Pea aphid</name>
    <dbReference type="NCBI Taxonomy" id="7029"/>
    <lineage>
        <taxon>Eukaryota</taxon>
        <taxon>Metazoa</taxon>
        <taxon>Ecdysozoa</taxon>
        <taxon>Arthropoda</taxon>
        <taxon>Hexapoda</taxon>
        <taxon>Insecta</taxon>
        <taxon>Pterygota</taxon>
        <taxon>Neoptera</taxon>
        <taxon>Paraneoptera</taxon>
        <taxon>Hemiptera</taxon>
        <taxon>Sternorrhyncha</taxon>
        <taxon>Aphidomorpha</taxon>
        <taxon>Aphidoidea</taxon>
        <taxon>Aphididae</taxon>
        <taxon>Macrosiphini</taxon>
        <taxon>Acyrthosiphon</taxon>
    </lineage>
</organism>
<evidence type="ECO:0000259" key="1">
    <source>
        <dbReference type="Pfam" id="PF15995"/>
    </source>
</evidence>
<dbReference type="PANTHER" id="PTHR41967:SF6">
    <property type="entry name" value="FI19406P1-RELATED"/>
    <property type="match status" value="1"/>
</dbReference>
<dbReference type="Proteomes" id="UP000007819">
    <property type="component" value="Chromosome X"/>
</dbReference>
<sequence length="179" mass="21420">MTRLHSVIHKLPNWKQLRVVLKLMSIMGDPVASFPEIIELNKLRRWYEVRINENRHMTLKMKQNLMVQSINAWSAPRIKLTSVNVPQNPMPGEGKIGAMKITWNRVNEMKRKIKKTKSEYIDKLKRVAINNARTMYQTMYNDYYNSHLSRNFKQSYYDYFPAKEDDCLFEYVADRKNNK</sequence>
<dbReference type="GeneID" id="100575472"/>
<protein>
    <recommendedName>
        <fullName evidence="1">DUF4771 domain-containing protein</fullName>
    </recommendedName>
</protein>
<reference evidence="2" key="2">
    <citation type="submission" date="2022-06" db="UniProtKB">
        <authorList>
            <consortium name="EnsemblMetazoa"/>
        </authorList>
    </citation>
    <scope>IDENTIFICATION</scope>
</reference>
<reference evidence="3" key="1">
    <citation type="submission" date="2010-06" db="EMBL/GenBank/DDBJ databases">
        <authorList>
            <person name="Jiang H."/>
            <person name="Abraham K."/>
            <person name="Ali S."/>
            <person name="Alsbrooks S.L."/>
            <person name="Anim B.N."/>
            <person name="Anosike U.S."/>
            <person name="Attaway T."/>
            <person name="Bandaranaike D.P."/>
            <person name="Battles P.K."/>
            <person name="Bell S.N."/>
            <person name="Bell A.V."/>
            <person name="Beltran B."/>
            <person name="Bickham C."/>
            <person name="Bustamante Y."/>
            <person name="Caleb T."/>
            <person name="Canada A."/>
            <person name="Cardenas V."/>
            <person name="Carter K."/>
            <person name="Chacko J."/>
            <person name="Chandrabose M.N."/>
            <person name="Chavez D."/>
            <person name="Chavez A."/>
            <person name="Chen L."/>
            <person name="Chu H.-S."/>
            <person name="Claassen K.J."/>
            <person name="Cockrell R."/>
            <person name="Collins M."/>
            <person name="Cooper J.A."/>
            <person name="Cree A."/>
            <person name="Curry S.M."/>
            <person name="Da Y."/>
            <person name="Dao M.D."/>
            <person name="Das B."/>
            <person name="Davila M.-L."/>
            <person name="Davy-Carroll L."/>
            <person name="Denson S."/>
            <person name="Dinh H."/>
            <person name="Ebong V.E."/>
            <person name="Edwards J.R."/>
            <person name="Egan A."/>
            <person name="El-Daye J."/>
            <person name="Escobedo L."/>
            <person name="Fernandez S."/>
            <person name="Fernando P.R."/>
            <person name="Flagg N."/>
            <person name="Forbes L.D."/>
            <person name="Fowler R.G."/>
            <person name="Fu Q."/>
            <person name="Gabisi R.A."/>
            <person name="Ganer J."/>
            <person name="Garbino Pronczuk A."/>
            <person name="Garcia R.M."/>
            <person name="Garner T."/>
            <person name="Garrett T.E."/>
            <person name="Gonzalez D.A."/>
            <person name="Hamid H."/>
            <person name="Hawkins E.S."/>
            <person name="Hirani K."/>
            <person name="Hogues M.E."/>
            <person name="Hollins B."/>
            <person name="Hsiao C.-H."/>
            <person name="Jabil R."/>
            <person name="James M.L."/>
            <person name="Jhangiani S.N."/>
            <person name="Johnson B."/>
            <person name="Johnson Q."/>
            <person name="Joshi V."/>
            <person name="Kalu J.B."/>
            <person name="Kam C."/>
            <person name="Kashfia A."/>
            <person name="Keebler J."/>
            <person name="Kisamo H."/>
            <person name="Kovar C.L."/>
            <person name="Lago L.A."/>
            <person name="Lai C.-Y."/>
            <person name="Laidlaw J."/>
            <person name="Lara F."/>
            <person name="Le T.-K."/>
            <person name="Lee S.L."/>
            <person name="Legall F.H."/>
            <person name="Lemon S.J."/>
            <person name="Lewis L.R."/>
            <person name="Li B."/>
            <person name="Liu Y."/>
            <person name="Liu Y.-S."/>
            <person name="Lopez J."/>
            <person name="Lozado R.J."/>
            <person name="Lu J."/>
            <person name="Madu R.C."/>
            <person name="Maheshwari M."/>
            <person name="Maheshwari R."/>
            <person name="Malloy K."/>
            <person name="Martinez E."/>
            <person name="Mathew T."/>
            <person name="Mercado I.C."/>
            <person name="Mercado C."/>
            <person name="Meyer B."/>
            <person name="Montgomery K."/>
            <person name="Morgan M.B."/>
            <person name="Munidasa M."/>
            <person name="Nazareth L.V."/>
            <person name="Nelson J."/>
            <person name="Ng B.M."/>
            <person name="Nguyen N.B."/>
            <person name="Nguyen P.Q."/>
            <person name="Nguyen T."/>
            <person name="Obregon M."/>
            <person name="Okwuonu G.O."/>
            <person name="Onwere C.G."/>
            <person name="Orozco G."/>
            <person name="Parra A."/>
            <person name="Patel S."/>
            <person name="Patil S."/>
            <person name="Perez A."/>
            <person name="Perez Y."/>
            <person name="Pham C."/>
            <person name="Primus E.L."/>
            <person name="Pu L.-L."/>
            <person name="Puazo M."/>
            <person name="Qin X."/>
            <person name="Quiroz J.B."/>
            <person name="Reese J."/>
            <person name="Richards S."/>
            <person name="Rives C.M."/>
            <person name="Robberts R."/>
            <person name="Ruiz S.J."/>
            <person name="Ruiz M.J."/>
            <person name="Santibanez J."/>
            <person name="Schneider B.W."/>
            <person name="Sisson I."/>
            <person name="Smith M."/>
            <person name="Sodergren E."/>
            <person name="Song X.-Z."/>
            <person name="Song B.B."/>
            <person name="Summersgill H."/>
            <person name="Thelus R."/>
            <person name="Thornton R.D."/>
            <person name="Trejos Z.Y."/>
            <person name="Usmani K."/>
            <person name="Vattathil S."/>
            <person name="Villasana D."/>
            <person name="Walker D.L."/>
            <person name="Wang S."/>
            <person name="Wang K."/>
            <person name="White C.S."/>
            <person name="Williams A.C."/>
            <person name="Williamson J."/>
            <person name="Wilson K."/>
            <person name="Woghiren I.O."/>
            <person name="Woodworth J.R."/>
            <person name="Worley K.C."/>
            <person name="Wright R.A."/>
            <person name="Wu W."/>
            <person name="Young L."/>
            <person name="Zhang L."/>
            <person name="Zhang J."/>
            <person name="Zhu Y."/>
            <person name="Muzny D.M."/>
            <person name="Weinstock G."/>
            <person name="Gibbs R.A."/>
        </authorList>
    </citation>
    <scope>NUCLEOTIDE SEQUENCE [LARGE SCALE GENOMIC DNA]</scope>
    <source>
        <strain evidence="3">LSR1</strain>
    </source>
</reference>
<keyword evidence="3" id="KW-1185">Reference proteome</keyword>